<dbReference type="Proteomes" id="UP000033423">
    <property type="component" value="Unassembled WGS sequence"/>
</dbReference>
<comment type="caution">
    <text evidence="4">The sequence shown here is derived from an EMBL/GenBank/DDBJ whole genome shotgun (WGS) entry which is preliminary data.</text>
</comment>
<feature type="domain" description="Lcl C-terminal" evidence="2">
    <location>
        <begin position="275"/>
        <end position="409"/>
    </location>
</feature>
<feature type="region of interest" description="Disordered" evidence="1">
    <location>
        <begin position="1"/>
        <end position="21"/>
    </location>
</feature>
<dbReference type="PANTHER" id="PTHR35812">
    <property type="entry name" value="LIPOPROTEIN"/>
    <property type="match status" value="1"/>
</dbReference>
<dbReference type="PATRIC" id="fig|29290.4.peg.2192"/>
<reference evidence="4 5" key="1">
    <citation type="submission" date="2015-02" db="EMBL/GenBank/DDBJ databases">
        <title>Single-cell genomics of uncultivated deep-branching MTB reveals a conserved set of magnetosome genes.</title>
        <authorList>
            <person name="Kolinko S."/>
            <person name="Richter M."/>
            <person name="Glockner F.O."/>
            <person name="Brachmann A."/>
            <person name="Schuler D."/>
        </authorList>
    </citation>
    <scope>NUCLEOTIDE SEQUENCE [LARGE SCALE GENOMIC DNA]</scope>
    <source>
        <strain evidence="4">TM-1</strain>
    </source>
</reference>
<dbReference type="AlphaFoldDB" id="A0A0F3GW64"/>
<feature type="region of interest" description="Disordered" evidence="1">
    <location>
        <begin position="492"/>
        <end position="512"/>
    </location>
</feature>
<dbReference type="InterPro" id="IPR053784">
    <property type="entry name" value="Choice_anch_U_dom"/>
</dbReference>
<organism evidence="4 5">
    <name type="scientific">Candidatus Magnetobacterium bavaricum</name>
    <dbReference type="NCBI Taxonomy" id="29290"/>
    <lineage>
        <taxon>Bacteria</taxon>
        <taxon>Pseudomonadati</taxon>
        <taxon>Nitrospirota</taxon>
        <taxon>Thermodesulfovibrionia</taxon>
        <taxon>Thermodesulfovibrionales</taxon>
        <taxon>Candidatus Magnetobacteriaceae</taxon>
        <taxon>Candidatus Magnetobacterium</taxon>
    </lineage>
</organism>
<evidence type="ECO:0000256" key="1">
    <source>
        <dbReference type="SAM" id="MobiDB-lite"/>
    </source>
</evidence>
<evidence type="ECO:0000259" key="3">
    <source>
        <dbReference type="Pfam" id="PF18998"/>
    </source>
</evidence>
<accession>A0A0F3GW64</accession>
<dbReference type="InterPro" id="IPR044060">
    <property type="entry name" value="Bacterial_rp_domain"/>
</dbReference>
<feature type="domain" description="Lcl C-terminal" evidence="2">
    <location>
        <begin position="93"/>
        <end position="220"/>
    </location>
</feature>
<proteinExistence type="predicted"/>
<dbReference type="NCBIfam" id="NF041766">
    <property type="entry name" value="choice_anch_U"/>
    <property type="match status" value="1"/>
</dbReference>
<dbReference type="PANTHER" id="PTHR35812:SF1">
    <property type="entry name" value="LIPOPROTEIN"/>
    <property type="match status" value="1"/>
</dbReference>
<dbReference type="InterPro" id="IPR011460">
    <property type="entry name" value="Lcl_C"/>
</dbReference>
<gene>
    <name evidence="4" type="ORF">MBAV_001657</name>
</gene>
<dbReference type="EMBL" id="LACI01000724">
    <property type="protein sequence ID" value="KJU86146.1"/>
    <property type="molecule type" value="Genomic_DNA"/>
</dbReference>
<evidence type="ECO:0000313" key="5">
    <source>
        <dbReference type="Proteomes" id="UP000033423"/>
    </source>
</evidence>
<sequence length="693" mass="73823">MFQGFNNSGGRPGGSKSTPSQSRLSVRMLLTLILIAAIGAVCLTGAAQAGTVSLPQTGQTTTYAAGDDGAIRAGVAWPNPRFTDNSIADSNNQTITDNLTGLMWAKDAGTPTVGSCTGGAMNWQAALNYVACLNTASYLGYTDWRLPNINELESLLNAEYYYTWLNSQGFTNVQEAKYWSSTSVVDNTLWAWFVAYRGGISMSIKTDSYDTSYYYAWPVRGGQSGAFGNAFVWATGQTTSYDANTPQRDDGAIRAGMTWPNPRFTDNSIADIGNQTVTDNLTGLIWTKDASSPTVGSCTGAMVQTWQQALSYVACLNTSNYLDHSDWRLPNRKELKSLIDYGSIYTSSDYTFSVEPTFTGVMGTFYCSSNTYLDDISVDFYNVVPGVVMVGNVGSLSKTSVDCFVWPVRGGQFNLSTSKTGSGTVTSSPVGITCGSTCSYPYQYGTVVELTALADSGFLLYGWTGCDSISDGKCSVTVSANKSVSVTFATPTPSPTVTPTPIPTATPTPAPTPVVVTDDKGQPVTISVATTATISSISATTTPDTNGLNLSIGNSGKLPLGTITFTLTNVQPNVDTQITFYLPQTVTVNRVFKYGPTPTNATSSWYNFTCNSSLSNKPCGEINVLQGQKVVILHLTDGAIGDNDLTVNGTIVDPVAFVQDVATVPTLNEYGVIVLMGLLCLVMVKRLRGGQRQ</sequence>
<feature type="domain" description="Bacterial repeat" evidence="3">
    <location>
        <begin position="415"/>
        <end position="489"/>
    </location>
</feature>
<keyword evidence="5" id="KW-1185">Reference proteome</keyword>
<evidence type="ECO:0000313" key="4">
    <source>
        <dbReference type="EMBL" id="KJU86146.1"/>
    </source>
</evidence>
<name>A0A0F3GW64_9BACT</name>
<evidence type="ECO:0000259" key="2">
    <source>
        <dbReference type="Pfam" id="PF07603"/>
    </source>
</evidence>
<dbReference type="Pfam" id="PF18998">
    <property type="entry name" value="Flg_new_2"/>
    <property type="match status" value="1"/>
</dbReference>
<dbReference type="Pfam" id="PF07603">
    <property type="entry name" value="Lcl_C"/>
    <property type="match status" value="2"/>
</dbReference>
<protein>
    <submittedName>
        <fullName evidence="4">Secreted protein containing DUF1566</fullName>
    </submittedName>
</protein>